<reference evidence="5" key="1">
    <citation type="journal article" date="2015" name="Nature">
        <title>Complex archaea that bridge the gap between prokaryotes and eukaryotes.</title>
        <authorList>
            <person name="Spang A."/>
            <person name="Saw J.H."/>
            <person name="Jorgensen S.L."/>
            <person name="Zaremba-Niedzwiedzka K."/>
            <person name="Martijn J."/>
            <person name="Lind A.E."/>
            <person name="van Eijk R."/>
            <person name="Schleper C."/>
            <person name="Guy L."/>
            <person name="Ettema T.J."/>
        </authorList>
    </citation>
    <scope>NUCLEOTIDE SEQUENCE</scope>
</reference>
<dbReference type="InterPro" id="IPR054613">
    <property type="entry name" value="Peptidase_S78_dom"/>
</dbReference>
<dbReference type="NCBIfam" id="TIGR01543">
    <property type="entry name" value="proheadase_HK97"/>
    <property type="match status" value="1"/>
</dbReference>
<keyword evidence="2" id="KW-0645">Protease</keyword>
<dbReference type="Pfam" id="PF04586">
    <property type="entry name" value="Peptidase_S78"/>
    <property type="match status" value="1"/>
</dbReference>
<feature type="domain" description="Prohead serine protease" evidence="4">
    <location>
        <begin position="106"/>
        <end position="261"/>
    </location>
</feature>
<gene>
    <name evidence="5" type="ORF">LCGC14_2252230</name>
</gene>
<dbReference type="EMBL" id="LAZR01030728">
    <property type="protein sequence ID" value="KKL55754.1"/>
    <property type="molecule type" value="Genomic_DNA"/>
</dbReference>
<accession>A0A0F9D2L9</accession>
<evidence type="ECO:0000256" key="3">
    <source>
        <dbReference type="ARBA" id="ARBA00022801"/>
    </source>
</evidence>
<dbReference type="GO" id="GO:0006508">
    <property type="term" value="P:proteolysis"/>
    <property type="evidence" value="ECO:0007669"/>
    <property type="project" value="UniProtKB-KW"/>
</dbReference>
<comment type="caution">
    <text evidence="5">The sequence shown here is derived from an EMBL/GenBank/DDBJ whole genome shotgun (WGS) entry which is preliminary data.</text>
</comment>
<evidence type="ECO:0000256" key="2">
    <source>
        <dbReference type="ARBA" id="ARBA00022670"/>
    </source>
</evidence>
<protein>
    <recommendedName>
        <fullName evidence="4">Prohead serine protease domain-containing protein</fullName>
    </recommendedName>
</protein>
<organism evidence="5">
    <name type="scientific">marine sediment metagenome</name>
    <dbReference type="NCBI Taxonomy" id="412755"/>
    <lineage>
        <taxon>unclassified sequences</taxon>
        <taxon>metagenomes</taxon>
        <taxon>ecological metagenomes</taxon>
    </lineage>
</organism>
<keyword evidence="1" id="KW-1188">Viral release from host cell</keyword>
<dbReference type="GO" id="GO:0008233">
    <property type="term" value="F:peptidase activity"/>
    <property type="evidence" value="ECO:0007669"/>
    <property type="project" value="UniProtKB-KW"/>
</dbReference>
<feature type="non-terminal residue" evidence="5">
    <location>
        <position position="1"/>
    </location>
</feature>
<dbReference type="InterPro" id="IPR006433">
    <property type="entry name" value="Prohead_protease"/>
</dbReference>
<proteinExistence type="predicted"/>
<keyword evidence="3" id="KW-0378">Hydrolase</keyword>
<name>A0A0F9D2L9_9ZZZZ</name>
<evidence type="ECO:0000313" key="5">
    <source>
        <dbReference type="EMBL" id="KKL55754.1"/>
    </source>
</evidence>
<dbReference type="AlphaFoldDB" id="A0A0F9D2L9"/>
<evidence type="ECO:0000259" key="4">
    <source>
        <dbReference type="Pfam" id="PF04586"/>
    </source>
</evidence>
<evidence type="ECO:0000256" key="1">
    <source>
        <dbReference type="ARBA" id="ARBA00022612"/>
    </source>
</evidence>
<sequence length="325" mass="36966">SKPKQRDAYSRFEKDHERKLFILKFERKKFNEEIGRRQATGESYGDILEAIAVNKADQNKEDADWECSEFRKYMTGSKVECHAGPQDIETRIAEAVPSSVIHGRAKKSGRKTLFGYAATFGQYSVNLGGYRERIAPGAFTHCLKDCWAIFCLNHSPDLILGRTGKGAKSLRLYQDRTGLLFYCDLLKDDALSQSISARIARRDISKCSFSFTILKDRWSVQKNGETIRELLEIDQLFDTSCVAFPAYDSTSVHVEEKSADTLRAEHLEAEQGVRRIALEKYHNAQREIVGTRQWVAARLCKHKSDSLCRELAGVTRRLRMKGVAV</sequence>